<feature type="compositionally biased region" description="Acidic residues" evidence="11">
    <location>
        <begin position="1466"/>
        <end position="1476"/>
    </location>
</feature>
<feature type="compositionally biased region" description="Acidic residues" evidence="11">
    <location>
        <begin position="1695"/>
        <end position="1723"/>
    </location>
</feature>
<comment type="subcellular location">
    <subcellularLocation>
        <location evidence="2">Cytoplasm</location>
        <location evidence="2">Cytoskeleton</location>
        <location evidence="2">Cilium axoneme</location>
    </subcellularLocation>
    <subcellularLocation>
        <location evidence="1">Membrane</location>
        <topology evidence="1">Single-pass membrane protein</topology>
    </subcellularLocation>
</comment>
<evidence type="ECO:0008006" key="16">
    <source>
        <dbReference type="Google" id="ProtNLM"/>
    </source>
</evidence>
<organism evidence="14 15">
    <name type="scientific">Chlamydomonas eustigma</name>
    <dbReference type="NCBI Taxonomy" id="1157962"/>
    <lineage>
        <taxon>Eukaryota</taxon>
        <taxon>Viridiplantae</taxon>
        <taxon>Chlorophyta</taxon>
        <taxon>core chlorophytes</taxon>
        <taxon>Chlorophyceae</taxon>
        <taxon>CS clade</taxon>
        <taxon>Chlamydomonadales</taxon>
        <taxon>Chlamydomonadaceae</taxon>
        <taxon>Chlamydomonas</taxon>
    </lineage>
</organism>
<dbReference type="SUPFAM" id="SSF55073">
    <property type="entry name" value="Nucleotide cyclase"/>
    <property type="match status" value="2"/>
</dbReference>
<dbReference type="PANTHER" id="PTHR27000">
    <property type="entry name" value="LEUCINE-RICH REPEAT RECEPTOR-LIKE PROTEIN KINASE FAMILY PROTEIN-RELATED"/>
    <property type="match status" value="1"/>
</dbReference>
<evidence type="ECO:0000256" key="2">
    <source>
        <dbReference type="ARBA" id="ARBA00004430"/>
    </source>
</evidence>
<dbReference type="FunFam" id="3.80.10.10:FF:000041">
    <property type="entry name" value="LRR receptor-like serine/threonine-protein kinase ERECTA"/>
    <property type="match status" value="1"/>
</dbReference>
<keyword evidence="7 12" id="KW-1133">Transmembrane helix</keyword>
<evidence type="ECO:0000256" key="11">
    <source>
        <dbReference type="SAM" id="MobiDB-lite"/>
    </source>
</evidence>
<feature type="region of interest" description="Disordered" evidence="11">
    <location>
        <begin position="1565"/>
        <end position="1607"/>
    </location>
</feature>
<dbReference type="GO" id="GO:0016020">
    <property type="term" value="C:membrane"/>
    <property type="evidence" value="ECO:0007669"/>
    <property type="project" value="UniProtKB-SubCell"/>
</dbReference>
<dbReference type="EMBL" id="BEGY01000041">
    <property type="protein sequence ID" value="GAX79288.1"/>
    <property type="molecule type" value="Genomic_DNA"/>
</dbReference>
<keyword evidence="4 12" id="KW-0812">Transmembrane</keyword>
<evidence type="ECO:0000256" key="7">
    <source>
        <dbReference type="ARBA" id="ARBA00022989"/>
    </source>
</evidence>
<feature type="compositionally biased region" description="Basic residues" evidence="11">
    <location>
        <begin position="1977"/>
        <end position="1996"/>
    </location>
</feature>
<gene>
    <name evidence="14" type="ORF">CEUSTIGMA_g6729.t1</name>
</gene>
<keyword evidence="3" id="KW-0433">Leucine-rich repeat</keyword>
<dbReference type="Gene3D" id="3.80.10.10">
    <property type="entry name" value="Ribonuclease Inhibitor"/>
    <property type="match status" value="1"/>
</dbReference>
<evidence type="ECO:0000256" key="1">
    <source>
        <dbReference type="ARBA" id="ARBA00004167"/>
    </source>
</evidence>
<evidence type="ECO:0000256" key="5">
    <source>
        <dbReference type="ARBA" id="ARBA00022729"/>
    </source>
</evidence>
<evidence type="ECO:0000256" key="13">
    <source>
        <dbReference type="SAM" id="SignalP"/>
    </source>
</evidence>
<feature type="chain" id="PRO_5012648412" description="Guanylate cyclase domain-containing protein" evidence="13">
    <location>
        <begin position="20"/>
        <end position="1996"/>
    </location>
</feature>
<keyword evidence="10" id="KW-0325">Glycoprotein</keyword>
<evidence type="ECO:0000256" key="12">
    <source>
        <dbReference type="SAM" id="Phobius"/>
    </source>
</evidence>
<feature type="region of interest" description="Disordered" evidence="11">
    <location>
        <begin position="1680"/>
        <end position="1727"/>
    </location>
</feature>
<evidence type="ECO:0000256" key="9">
    <source>
        <dbReference type="ARBA" id="ARBA00023170"/>
    </source>
</evidence>
<keyword evidence="6" id="KW-0677">Repeat</keyword>
<evidence type="ECO:0000256" key="3">
    <source>
        <dbReference type="ARBA" id="ARBA00022614"/>
    </source>
</evidence>
<comment type="caution">
    <text evidence="14">The sequence shown here is derived from an EMBL/GenBank/DDBJ whole genome shotgun (WGS) entry which is preliminary data.</text>
</comment>
<evidence type="ECO:0000256" key="6">
    <source>
        <dbReference type="ARBA" id="ARBA00022737"/>
    </source>
</evidence>
<keyword evidence="9" id="KW-0675">Receptor</keyword>
<dbReference type="Proteomes" id="UP000232323">
    <property type="component" value="Unassembled WGS sequence"/>
</dbReference>
<evidence type="ECO:0000313" key="15">
    <source>
        <dbReference type="Proteomes" id="UP000232323"/>
    </source>
</evidence>
<feature type="compositionally biased region" description="Polar residues" evidence="11">
    <location>
        <begin position="1826"/>
        <end position="1868"/>
    </location>
</feature>
<feature type="signal peptide" evidence="13">
    <location>
        <begin position="1"/>
        <end position="19"/>
    </location>
</feature>
<dbReference type="OrthoDB" id="676979at2759"/>
<dbReference type="InterPro" id="IPR001611">
    <property type="entry name" value="Leu-rich_rpt"/>
</dbReference>
<protein>
    <recommendedName>
        <fullName evidence="16">Guanylate cyclase domain-containing protein</fullName>
    </recommendedName>
</protein>
<sequence>MYCVYLALLPFVWIGRGQTQSGTSLSTNVICDSSSQRETLIDLFNDTSGQTWLTSYNWPVSLLSAGVLNQTSRANFLNSTPITSGSCDSNKQQGVAAIMAAAQNLTIAPIVLPDHCCWFGVSCCTPNTCFGVSASACNCSYGLVTDIYLSHNNLTGRLRSAVAGGEALGCSLNSLDLHRNSISGTIPPEITVLSMLSTLNLAFNKFSGDVPASFGNMSSLQYLSLTSNFLTGSIPSQLCEMGPGSSLLNLYLANNQLTGVLNISTCGKLNYLDVSDNSLSGYPVELAPYNHLQSLNAAGNNFSSLLYGSQLISIDFSGNSQINGPFPSAVEYMPFLSSANLQGINITVSAEEAPEDAKQRGTIPLYLPSYLDSINSMDFSNNFISGTLPTTIGDLIEVSSMNFYNNTLTGTVPPALVKLLAEGTSVDLRLNFMSCCGSGFQKSEGLRNVSYMSYNLSVPRLPPGLFFSTYLRPVVSNQRLSQSSVMLNLGNATYTGLSCPYFVLSNQSDAPSNLLDFYLDPEYFLYEGCQCQAGYHTITYLFNGFNVVQCMVDAADNTSWLSTMPWLPAIFALLGATLAFGLAWFFLLHKRSLKVLKQLSDQKKGRRPPPTSGSMSIVVTDIEGFSELMKVAPELMMRALITHNNLIQKAKMLNFGHVIDQEGDSYSIAFEDHLDAVKFCLQAQIMFTKQRWPKGLFREAEDVPGPRVSSVSNKNVSILVKGGSGKLKGGSLKQGSLKQGSVKPNGSRGLLDNLTTGSGKLTSSSGDSSSLMMKESDLASCRESGGPRHSAGRGTGGHKHGMLPLDSNGSNQSAGSQRGAGSNQGSRDLNRESGVPGPEKSGNSRTAPRSGSGGGWTRQKSSGNLDDLAGATPVSPLPHAKAAAASKGIVGLKVRMGIATGVVPVGTRPAASSLMERAKVISDAAAGGQILMCQYTFAAAKEKTQELGCMTENGLDLDMLDNKSWWSLFSTKNTNKVKEALLLDMGEYMYCPKGYTPPQVFTAKDLRLGTHKLQQEEETGDTRTAQPPTAGATTLAVSTDAGISMNHTVLGTGSGTSSLLMPTAPKLLKLYQVLAPSFTGRGPLFGSHLSLKEDWICINKPYYSAPGMAPPGCPPTEITCVFCMVEDGKLYASRYRQDAMEVGQNLVAIMRSVLGQVAGGYVVKYQYSDLKFMLVFTKPEDAVYWCMAVQFCITYGDWPTSALNFWRMESGDQGQIMFRGPRQARVMLLNTYLLKMGVCKGTPSTIIPDHVGRADYLGPCINMAARFMDAAAHGGQVACTMQLALNVIASWSSWAQYALSDASDDGAAAAAAATAEEGVDPLKVDKQDAEHLPSEIEGDTLDSMGKHVAFKAVSDPPIMQLNKLITDPSYTIGHAPPHVSNELMPHEGRHEAVVTASMEAHGQSLTQGPTLGGRGTSSAKVHPSAAGAPELGYEALSWVRDGPRPPGVLAPAALENAMGGAPVAEAEAEAVAEASEEGAQQEQPQTIPPLPSFPTTAQLPPLSSAVGGRRRASMLPTLTSPFADMSNKVAPLPYSDPEVQAQGTAQGLGMKASEPLLQSLSTITTDTSPQSRSTNNHTAEAVIRPENAVPALHAHNRGSRLRDGGGKTLEAGHVAQQWEGHSQLQVKLPLSKEQEMNTLATELRMRLEEQRTASSGVMRNLEEGILAVGQGGEVVEDSSGVMAAEEEGGECKDKEEEEEEEEEEDEEEEGEGEGEEEDEEEDGWKDVTWFPIVDNVVPGRWLDITAFWTGRFLFKGSPDTLTMINMIPAWYAKRRYPKEAPQGKGIQLSTLEGVAATSMVPLLQVIQSYREHCPVPLSTLKKDASSAHTSRAISQAASRAVSRNASGRILSSRTSPEGTRSDGSSSGSAPKARAVIRPLFSFKKTFNMMTNQLSRISLTRISLTRTSKDLEVPQRSAESRAQASRRHFLQAQQHSLEKRVVDGVVVDPMLERSTWDNAMVAGDYVPDDGQEGQGTGSRKKKGSKSGGKKVFKPRSV</sequence>
<dbReference type="Pfam" id="PF00560">
    <property type="entry name" value="LRR_1"/>
    <property type="match status" value="3"/>
</dbReference>
<dbReference type="InterPro" id="IPR029787">
    <property type="entry name" value="Nucleotide_cyclase"/>
</dbReference>
<feature type="compositionally biased region" description="Polar residues" evidence="11">
    <location>
        <begin position="807"/>
        <end position="827"/>
    </location>
</feature>
<evidence type="ECO:0000256" key="4">
    <source>
        <dbReference type="ARBA" id="ARBA00022692"/>
    </source>
</evidence>
<reference evidence="14 15" key="1">
    <citation type="submission" date="2017-08" db="EMBL/GenBank/DDBJ databases">
        <title>Acidophilic green algal genome provides insights into adaptation to an acidic environment.</title>
        <authorList>
            <person name="Hirooka S."/>
            <person name="Hirose Y."/>
            <person name="Kanesaki Y."/>
            <person name="Higuchi S."/>
            <person name="Fujiwara T."/>
            <person name="Onuma R."/>
            <person name="Era A."/>
            <person name="Ohbayashi R."/>
            <person name="Uzuka A."/>
            <person name="Nozaki H."/>
            <person name="Yoshikawa H."/>
            <person name="Miyagishima S.Y."/>
        </authorList>
    </citation>
    <scope>NUCLEOTIDE SEQUENCE [LARGE SCALE GENOMIC DNA]</scope>
    <source>
        <strain evidence="14 15">NIES-2499</strain>
    </source>
</reference>
<feature type="region of interest" description="Disordered" evidence="11">
    <location>
        <begin position="1464"/>
        <end position="1509"/>
    </location>
</feature>
<evidence type="ECO:0000313" key="14">
    <source>
        <dbReference type="EMBL" id="GAX79288.1"/>
    </source>
</evidence>
<name>A0A250X879_9CHLO</name>
<feature type="transmembrane region" description="Helical" evidence="12">
    <location>
        <begin position="566"/>
        <end position="588"/>
    </location>
</feature>
<proteinExistence type="predicted"/>
<dbReference type="SUPFAM" id="SSF52058">
    <property type="entry name" value="L domain-like"/>
    <property type="match status" value="2"/>
</dbReference>
<feature type="compositionally biased region" description="Low complexity" evidence="11">
    <location>
        <begin position="729"/>
        <end position="741"/>
    </location>
</feature>
<dbReference type="Gene3D" id="3.30.70.1230">
    <property type="entry name" value="Nucleotide cyclase"/>
    <property type="match status" value="3"/>
</dbReference>
<feature type="compositionally biased region" description="Low complexity" evidence="11">
    <location>
        <begin position="754"/>
        <end position="771"/>
    </location>
</feature>
<feature type="compositionally biased region" description="Polar residues" evidence="11">
    <location>
        <begin position="1565"/>
        <end position="1578"/>
    </location>
</feature>
<feature type="region of interest" description="Disordered" evidence="11">
    <location>
        <begin position="1959"/>
        <end position="1996"/>
    </location>
</feature>
<evidence type="ECO:0000256" key="8">
    <source>
        <dbReference type="ARBA" id="ARBA00023136"/>
    </source>
</evidence>
<dbReference type="GO" id="GO:0005930">
    <property type="term" value="C:axoneme"/>
    <property type="evidence" value="ECO:0007669"/>
    <property type="project" value="UniProtKB-SubCell"/>
</dbReference>
<feature type="region of interest" description="Disordered" evidence="11">
    <location>
        <begin position="1820"/>
        <end position="1870"/>
    </location>
</feature>
<keyword evidence="8 12" id="KW-0472">Membrane</keyword>
<keyword evidence="15" id="KW-1185">Reference proteome</keyword>
<accession>A0A250X879</accession>
<dbReference type="PANTHER" id="PTHR27000:SF642">
    <property type="entry name" value="INACTIVE LEUCINE-RICH REPEAT RECEPTOR KINASE XIAO-RELATED"/>
    <property type="match status" value="1"/>
</dbReference>
<keyword evidence="5 13" id="KW-0732">Signal</keyword>
<feature type="region of interest" description="Disordered" evidence="11">
    <location>
        <begin position="729"/>
        <end position="873"/>
    </location>
</feature>
<evidence type="ECO:0000256" key="10">
    <source>
        <dbReference type="ARBA" id="ARBA00023180"/>
    </source>
</evidence>
<dbReference type="InterPro" id="IPR032675">
    <property type="entry name" value="LRR_dom_sf"/>
</dbReference>